<evidence type="ECO:0000256" key="1">
    <source>
        <dbReference type="ARBA" id="ARBA00004141"/>
    </source>
</evidence>
<dbReference type="Pfam" id="PF01554">
    <property type="entry name" value="MatE"/>
    <property type="match status" value="2"/>
</dbReference>
<accession>A0A811RGZ3</accession>
<keyword evidence="3 7" id="KW-0812">Transmembrane</keyword>
<dbReference type="EMBL" id="CAJGYO010000014">
    <property type="protein sequence ID" value="CAD6269099.1"/>
    <property type="molecule type" value="Genomic_DNA"/>
</dbReference>
<feature type="transmembrane region" description="Helical" evidence="7">
    <location>
        <begin position="283"/>
        <end position="307"/>
    </location>
</feature>
<dbReference type="PANTHER" id="PTHR42893">
    <property type="entry name" value="PROTEIN DETOXIFICATION 44, CHLOROPLASTIC-RELATED"/>
    <property type="match status" value="1"/>
</dbReference>
<keyword evidence="5 7" id="KW-0472">Membrane</keyword>
<feature type="transmembrane region" description="Helical" evidence="7">
    <location>
        <begin position="202"/>
        <end position="220"/>
    </location>
</feature>
<gene>
    <name evidence="8" type="ORF">NCGR_LOCUS52404</name>
</gene>
<sequence length="332" mass="36028">MVTSPPVTVRAVACALTLTPSSRLSRACLAQRRRRRRPPRCSRKQAVVEEETASTRKAKNGEGDEGRGAQGAGLLFNVPLLNVTTSFVAEQQATDDGFSGTREVLLRIWLPRSPEELTPNRKFLPAVSTSLALAAGIGLMETVALIFGSGTLMDMIGIPIDSPMRIPAEQFLTFRAYGAPPIVVALAAQGAFRGLMDTKTPLYAVVWLTISLLNDALALVGKALLASEYAKRNYKQARLVLYRVLQIGGVTGLALAVALFFGFGSFSVLFTNDPAVLDIAKSGVWFVTISQPINAIAFMIGGLYYGVSDFAYAAYSMVREQRWTMEAHLVRY</sequence>
<comment type="subcellular location">
    <subcellularLocation>
        <location evidence="1">Membrane</location>
        <topology evidence="1">Multi-pass membrane protein</topology>
    </subcellularLocation>
</comment>
<evidence type="ECO:0000313" key="9">
    <source>
        <dbReference type="Proteomes" id="UP000604825"/>
    </source>
</evidence>
<name>A0A811RGZ3_9POAL</name>
<evidence type="ECO:0000256" key="7">
    <source>
        <dbReference type="SAM" id="Phobius"/>
    </source>
</evidence>
<feature type="transmembrane region" description="Helical" evidence="7">
    <location>
        <begin position="240"/>
        <end position="263"/>
    </location>
</feature>
<protein>
    <recommendedName>
        <fullName evidence="10">Protein DETOXIFICATION</fullName>
    </recommendedName>
</protein>
<evidence type="ECO:0008006" key="10">
    <source>
        <dbReference type="Google" id="ProtNLM"/>
    </source>
</evidence>
<organism evidence="8 9">
    <name type="scientific">Miscanthus lutarioriparius</name>
    <dbReference type="NCBI Taxonomy" id="422564"/>
    <lineage>
        <taxon>Eukaryota</taxon>
        <taxon>Viridiplantae</taxon>
        <taxon>Streptophyta</taxon>
        <taxon>Embryophyta</taxon>
        <taxon>Tracheophyta</taxon>
        <taxon>Spermatophyta</taxon>
        <taxon>Magnoliopsida</taxon>
        <taxon>Liliopsida</taxon>
        <taxon>Poales</taxon>
        <taxon>Poaceae</taxon>
        <taxon>PACMAD clade</taxon>
        <taxon>Panicoideae</taxon>
        <taxon>Andropogonodae</taxon>
        <taxon>Andropogoneae</taxon>
        <taxon>Saccharinae</taxon>
        <taxon>Miscanthus</taxon>
    </lineage>
</organism>
<feature type="region of interest" description="Disordered" evidence="6">
    <location>
        <begin position="29"/>
        <end position="68"/>
    </location>
</feature>
<evidence type="ECO:0000256" key="2">
    <source>
        <dbReference type="ARBA" id="ARBA00010199"/>
    </source>
</evidence>
<dbReference type="Proteomes" id="UP000604825">
    <property type="component" value="Unassembled WGS sequence"/>
</dbReference>
<evidence type="ECO:0000256" key="6">
    <source>
        <dbReference type="SAM" id="MobiDB-lite"/>
    </source>
</evidence>
<comment type="caution">
    <text evidence="8">The sequence shown here is derived from an EMBL/GenBank/DDBJ whole genome shotgun (WGS) entry which is preliminary data.</text>
</comment>
<reference evidence="8" key="1">
    <citation type="submission" date="2020-10" db="EMBL/GenBank/DDBJ databases">
        <authorList>
            <person name="Han B."/>
            <person name="Lu T."/>
            <person name="Zhao Q."/>
            <person name="Huang X."/>
            <person name="Zhao Y."/>
        </authorList>
    </citation>
    <scope>NUCLEOTIDE SEQUENCE</scope>
</reference>
<dbReference type="InterPro" id="IPR044644">
    <property type="entry name" value="DinF-like"/>
</dbReference>
<feature type="compositionally biased region" description="Basic residues" evidence="6">
    <location>
        <begin position="31"/>
        <end position="43"/>
    </location>
</feature>
<feature type="transmembrane region" description="Helical" evidence="7">
    <location>
        <begin position="131"/>
        <end position="153"/>
    </location>
</feature>
<dbReference type="AlphaFoldDB" id="A0A811RGZ3"/>
<dbReference type="InterPro" id="IPR002528">
    <property type="entry name" value="MATE_fam"/>
</dbReference>
<dbReference type="GO" id="GO:0016020">
    <property type="term" value="C:membrane"/>
    <property type="evidence" value="ECO:0007669"/>
    <property type="project" value="UniProtKB-SubCell"/>
</dbReference>
<proteinExistence type="inferred from homology"/>
<keyword evidence="9" id="KW-1185">Reference proteome</keyword>
<dbReference type="GO" id="GO:0042910">
    <property type="term" value="F:xenobiotic transmembrane transporter activity"/>
    <property type="evidence" value="ECO:0007669"/>
    <property type="project" value="InterPro"/>
</dbReference>
<evidence type="ECO:0000256" key="4">
    <source>
        <dbReference type="ARBA" id="ARBA00022989"/>
    </source>
</evidence>
<dbReference type="GO" id="GO:0015297">
    <property type="term" value="F:antiporter activity"/>
    <property type="evidence" value="ECO:0007669"/>
    <property type="project" value="InterPro"/>
</dbReference>
<dbReference type="PANTHER" id="PTHR42893:SF46">
    <property type="entry name" value="PROTEIN DETOXIFICATION 44, CHLOROPLASTIC"/>
    <property type="match status" value="1"/>
</dbReference>
<comment type="similarity">
    <text evidence="2">Belongs to the multi antimicrobial extrusion (MATE) (TC 2.A.66.1) family.</text>
</comment>
<evidence type="ECO:0000256" key="5">
    <source>
        <dbReference type="ARBA" id="ARBA00023136"/>
    </source>
</evidence>
<evidence type="ECO:0000256" key="3">
    <source>
        <dbReference type="ARBA" id="ARBA00022692"/>
    </source>
</evidence>
<keyword evidence="4 7" id="KW-1133">Transmembrane helix</keyword>
<evidence type="ECO:0000313" key="8">
    <source>
        <dbReference type="EMBL" id="CAD6269099.1"/>
    </source>
</evidence>
<dbReference type="OrthoDB" id="2126698at2759"/>